<dbReference type="GO" id="GO:0046475">
    <property type="term" value="P:glycerophospholipid catabolic process"/>
    <property type="evidence" value="ECO:0007669"/>
    <property type="project" value="TreeGrafter"/>
</dbReference>
<keyword evidence="5 8" id="KW-0442">Lipid degradation</keyword>
<dbReference type="GO" id="GO:0004623">
    <property type="term" value="F:phospholipase A2 activity"/>
    <property type="evidence" value="ECO:0007669"/>
    <property type="project" value="TreeGrafter"/>
</dbReference>
<evidence type="ECO:0000256" key="7">
    <source>
        <dbReference type="ARBA" id="ARBA00023180"/>
    </source>
</evidence>
<feature type="transmembrane region" description="Helical" evidence="10">
    <location>
        <begin position="649"/>
        <end position="670"/>
    </location>
</feature>
<keyword evidence="10" id="KW-0472">Membrane</keyword>
<feature type="signal peptide" evidence="9">
    <location>
        <begin position="1"/>
        <end position="22"/>
    </location>
</feature>
<dbReference type="PROSITE" id="PS51210">
    <property type="entry name" value="PLA2C"/>
    <property type="match status" value="1"/>
</dbReference>
<evidence type="ECO:0000256" key="4">
    <source>
        <dbReference type="ARBA" id="ARBA00022801"/>
    </source>
</evidence>
<evidence type="ECO:0000256" key="2">
    <source>
        <dbReference type="ARBA" id="ARBA00013274"/>
    </source>
</evidence>
<dbReference type="AlphaFoldDB" id="A0A9P5X9V8"/>
<keyword evidence="4 8" id="KW-0378">Hydrolase</keyword>
<evidence type="ECO:0000256" key="9">
    <source>
        <dbReference type="RuleBase" id="RU362103"/>
    </source>
</evidence>
<keyword evidence="3 9" id="KW-0732">Signal</keyword>
<comment type="catalytic activity">
    <reaction evidence="9">
        <text>a 1-acyl-sn-glycero-3-phosphocholine + H2O = sn-glycerol 3-phosphocholine + a fatty acid + H(+)</text>
        <dbReference type="Rhea" id="RHEA:15177"/>
        <dbReference type="ChEBI" id="CHEBI:15377"/>
        <dbReference type="ChEBI" id="CHEBI:15378"/>
        <dbReference type="ChEBI" id="CHEBI:16870"/>
        <dbReference type="ChEBI" id="CHEBI:28868"/>
        <dbReference type="ChEBI" id="CHEBI:58168"/>
        <dbReference type="EC" id="3.1.1.5"/>
    </reaction>
</comment>
<dbReference type="Gene3D" id="3.40.1090.10">
    <property type="entry name" value="Cytosolic phospholipase A2 catalytic domain"/>
    <property type="match status" value="1"/>
</dbReference>
<evidence type="ECO:0000256" key="5">
    <source>
        <dbReference type="ARBA" id="ARBA00022963"/>
    </source>
</evidence>
<dbReference type="EC" id="3.1.1.5" evidence="2 9"/>
<evidence type="ECO:0000313" key="12">
    <source>
        <dbReference type="EMBL" id="KAF9446384.1"/>
    </source>
</evidence>
<keyword evidence="7" id="KW-0325">Glycoprotein</keyword>
<dbReference type="Proteomes" id="UP000807342">
    <property type="component" value="Unassembled WGS sequence"/>
</dbReference>
<evidence type="ECO:0000313" key="13">
    <source>
        <dbReference type="Proteomes" id="UP000807342"/>
    </source>
</evidence>
<dbReference type="PANTHER" id="PTHR10728">
    <property type="entry name" value="CYTOSOLIC PHOSPHOLIPASE A2"/>
    <property type="match status" value="1"/>
</dbReference>
<dbReference type="OrthoDB" id="4084751at2759"/>
<accession>A0A9P5X9V8</accession>
<reference evidence="12" key="1">
    <citation type="submission" date="2020-11" db="EMBL/GenBank/DDBJ databases">
        <authorList>
            <consortium name="DOE Joint Genome Institute"/>
            <person name="Ahrendt S."/>
            <person name="Riley R."/>
            <person name="Andreopoulos W."/>
            <person name="Labutti K."/>
            <person name="Pangilinan J."/>
            <person name="Ruiz-Duenas F.J."/>
            <person name="Barrasa J.M."/>
            <person name="Sanchez-Garcia M."/>
            <person name="Camarero S."/>
            <person name="Miyauchi S."/>
            <person name="Serrano A."/>
            <person name="Linde D."/>
            <person name="Babiker R."/>
            <person name="Drula E."/>
            <person name="Ayuso-Fernandez I."/>
            <person name="Pacheco R."/>
            <person name="Padilla G."/>
            <person name="Ferreira P."/>
            <person name="Barriuso J."/>
            <person name="Kellner H."/>
            <person name="Castanera R."/>
            <person name="Alfaro M."/>
            <person name="Ramirez L."/>
            <person name="Pisabarro A.G."/>
            <person name="Kuo A."/>
            <person name="Tritt A."/>
            <person name="Lipzen A."/>
            <person name="He G."/>
            <person name="Yan M."/>
            <person name="Ng V."/>
            <person name="Cullen D."/>
            <person name="Martin F."/>
            <person name="Rosso M.-N."/>
            <person name="Henrissat B."/>
            <person name="Hibbett D."/>
            <person name="Martinez A.T."/>
            <person name="Grigoriev I.V."/>
        </authorList>
    </citation>
    <scope>NUCLEOTIDE SEQUENCE</scope>
    <source>
        <strain evidence="12">MF-IS2</strain>
    </source>
</reference>
<dbReference type="GO" id="GO:0005829">
    <property type="term" value="C:cytosol"/>
    <property type="evidence" value="ECO:0007669"/>
    <property type="project" value="TreeGrafter"/>
</dbReference>
<dbReference type="GO" id="GO:0004622">
    <property type="term" value="F:phosphatidylcholine lysophospholipase activity"/>
    <property type="evidence" value="ECO:0007669"/>
    <property type="project" value="UniProtKB-EC"/>
</dbReference>
<keyword evidence="13" id="KW-1185">Reference proteome</keyword>
<keyword evidence="6 8" id="KW-0443">Lipid metabolism</keyword>
<feature type="chain" id="PRO_5040547034" description="Lysophospholipase" evidence="9">
    <location>
        <begin position="23"/>
        <end position="717"/>
    </location>
</feature>
<keyword evidence="10" id="KW-1133">Transmembrane helix</keyword>
<proteinExistence type="inferred from homology"/>
<evidence type="ECO:0000256" key="6">
    <source>
        <dbReference type="ARBA" id="ARBA00023098"/>
    </source>
</evidence>
<evidence type="ECO:0000256" key="3">
    <source>
        <dbReference type="ARBA" id="ARBA00022729"/>
    </source>
</evidence>
<organism evidence="12 13">
    <name type="scientific">Macrolepiota fuliginosa MF-IS2</name>
    <dbReference type="NCBI Taxonomy" id="1400762"/>
    <lineage>
        <taxon>Eukaryota</taxon>
        <taxon>Fungi</taxon>
        <taxon>Dikarya</taxon>
        <taxon>Basidiomycota</taxon>
        <taxon>Agaricomycotina</taxon>
        <taxon>Agaricomycetes</taxon>
        <taxon>Agaricomycetidae</taxon>
        <taxon>Agaricales</taxon>
        <taxon>Agaricineae</taxon>
        <taxon>Agaricaceae</taxon>
        <taxon>Macrolepiota</taxon>
    </lineage>
</organism>
<dbReference type="PANTHER" id="PTHR10728:SF33">
    <property type="entry name" value="LYSOPHOSPHOLIPASE 1-RELATED"/>
    <property type="match status" value="1"/>
</dbReference>
<evidence type="ECO:0000256" key="8">
    <source>
        <dbReference type="PROSITE-ProRule" id="PRU00555"/>
    </source>
</evidence>
<feature type="domain" description="PLA2c" evidence="11">
    <location>
        <begin position="43"/>
        <end position="617"/>
    </location>
</feature>
<dbReference type="SUPFAM" id="SSF52151">
    <property type="entry name" value="FabD/lysophospholipase-like"/>
    <property type="match status" value="1"/>
</dbReference>
<dbReference type="SMART" id="SM00022">
    <property type="entry name" value="PLAc"/>
    <property type="match status" value="1"/>
</dbReference>
<protein>
    <recommendedName>
        <fullName evidence="2 9">Lysophospholipase</fullName>
        <ecNumber evidence="2 9">3.1.1.5</ecNumber>
    </recommendedName>
</protein>
<dbReference type="InterPro" id="IPR016035">
    <property type="entry name" value="Acyl_Trfase/lysoPLipase"/>
</dbReference>
<name>A0A9P5X9V8_9AGAR</name>
<sequence length="717" mass="78587">MFLLPHPLRLLLFSCFLTALHAQDAPDPFEASVIDYAPLTNVECPDFSTTSLLREWTPQNQTLHPREQEYVDSRAQNTLPGAWNSWLGNGSRMGYDLSATNFTWPKIGIALPGGGLRAAQYAAGALSGLDARNETAQAAGTGGLLQVATYIAGLSGGSWITGSLFFNDFPTLHNLVLGDGNDLSGWKLDLPFATPDGTDIFSANNQAFYGSVLWSVRAKAYKGIDTSLTDPWARMISYHFLNQTSRANFFTNDSAHGAGQLWSNIPEIPAFQQYMTPFPIVVSDSRPVGSNLTTALDLESTVYEITPMEIASYDPSLSAGMNLTFAGTQLTNGKAVNGSACVTGFDQAGFIMGSSASLFNQILDFAQNTITGMSSSDSAGLLFTLKQQLQEVRTRADDVANWPNPFTNIKTSTFQDAKVNWLELLDGSSNGANIPYDPMFVRARNLDVIVTLEGSADDANNFPNGSSLITTKQRLSTLLQPSHQQFPPIPETPEDFISMGVNARPTFFGCDPTTLADYLMVIYLPNAPPINGDDPITNTATFQLTYTPKHTQLLLDAVQKLTIEGFTPNANTPDPNFGTCLQCAVFDRARLKSTPVLTRSDICSKCFKQYCYDPQNPPSRNELPNRKQVFKDPDPMGLTSFLAKNEFNFIGGLVGLVVLILVLIGGLIWWKRRQKKVFYKRLTQIYEAEAFAIPVYPTKGSRPGSQVYELPKHHGEL</sequence>
<comment type="caution">
    <text evidence="12">The sequence shown here is derived from an EMBL/GenBank/DDBJ whole genome shotgun (WGS) entry which is preliminary data.</text>
</comment>
<comment type="similarity">
    <text evidence="1 9">Belongs to the lysophospholipase family.</text>
</comment>
<evidence type="ECO:0000256" key="1">
    <source>
        <dbReference type="ARBA" id="ARBA00008780"/>
    </source>
</evidence>
<keyword evidence="10" id="KW-0812">Transmembrane</keyword>
<gene>
    <name evidence="12" type="ORF">P691DRAFT_803984</name>
</gene>
<evidence type="ECO:0000259" key="11">
    <source>
        <dbReference type="PROSITE" id="PS51210"/>
    </source>
</evidence>
<dbReference type="EMBL" id="MU151248">
    <property type="protein sequence ID" value="KAF9446384.1"/>
    <property type="molecule type" value="Genomic_DNA"/>
</dbReference>
<dbReference type="Pfam" id="PF01735">
    <property type="entry name" value="PLA2_B"/>
    <property type="match status" value="1"/>
</dbReference>
<dbReference type="InterPro" id="IPR002642">
    <property type="entry name" value="LysoPLipase_cat_dom"/>
</dbReference>
<evidence type="ECO:0000256" key="10">
    <source>
        <dbReference type="SAM" id="Phobius"/>
    </source>
</evidence>